<evidence type="ECO:0000259" key="3">
    <source>
        <dbReference type="Pfam" id="PF02769"/>
    </source>
</evidence>
<dbReference type="InterPro" id="IPR036676">
    <property type="entry name" value="PurM-like_C_sf"/>
</dbReference>
<dbReference type="EMBL" id="JAHEAC010000050">
    <property type="protein sequence ID" value="MBX8644278.1"/>
    <property type="molecule type" value="Genomic_DNA"/>
</dbReference>
<comment type="similarity">
    <text evidence="1">Belongs to the HypE family.</text>
</comment>
<feature type="domain" description="PurM-like N-terminal" evidence="2">
    <location>
        <begin position="42"/>
        <end position="149"/>
    </location>
</feature>
<dbReference type="Proteomes" id="UP000716004">
    <property type="component" value="Unassembled WGS sequence"/>
</dbReference>
<dbReference type="InterPro" id="IPR016188">
    <property type="entry name" value="PurM-like_N"/>
</dbReference>
<dbReference type="Pfam" id="PF00586">
    <property type="entry name" value="AIRS"/>
    <property type="match status" value="1"/>
</dbReference>
<dbReference type="Gene3D" id="3.90.650.10">
    <property type="entry name" value="PurM-like C-terminal domain"/>
    <property type="match status" value="1"/>
</dbReference>
<sequence>MKSGQGERRGVAEGKIGYSAFRLLSNSFGARRGDILLGPRFGADFGVVSLKGGIVMAVSTDPLYLNTKMALRDSAWFAFHIAVADVALSGIPPSFMVLDWNLPPDFSDSDLRTVSGVFGRESSKCGISVLTGHTGRYEGCRLPIAGAATCIAYGDAGRLILPVSSRPGDVLIAAGTPALETAFLLSYELEDLISSAAGHSFIKGIRKRMTELSVIDKVRVLSGTKGITAMHDVSERGFYGAVHEMSIASGKRFSLRSSSLHIDSAVARLSSLLGFDPLESSSEGMVLITARSSAASSVLGELERNHIPCSVCGKVERGRPLVTDDASGVKRRISYPTEDGFLSALANCRKSAKLGDSPLAL</sequence>
<dbReference type="PANTHER" id="PTHR30303">
    <property type="entry name" value="HYDROGENASE ISOENZYMES FORMATION PROTEIN HYPE"/>
    <property type="match status" value="1"/>
</dbReference>
<evidence type="ECO:0008006" key="7">
    <source>
        <dbReference type="Google" id="ProtNLM"/>
    </source>
</evidence>
<evidence type="ECO:0000259" key="2">
    <source>
        <dbReference type="Pfam" id="PF00586"/>
    </source>
</evidence>
<evidence type="ECO:0000256" key="1">
    <source>
        <dbReference type="ARBA" id="ARBA00006243"/>
    </source>
</evidence>
<dbReference type="SUPFAM" id="SSF55326">
    <property type="entry name" value="PurM N-terminal domain-like"/>
    <property type="match status" value="1"/>
</dbReference>
<dbReference type="GO" id="GO:0051604">
    <property type="term" value="P:protein maturation"/>
    <property type="evidence" value="ECO:0007669"/>
    <property type="project" value="TreeGrafter"/>
</dbReference>
<protein>
    <recommendedName>
        <fullName evidence="7">AIR synthase</fullName>
    </recommendedName>
</protein>
<dbReference type="Pfam" id="PF02769">
    <property type="entry name" value="AIRS_C"/>
    <property type="match status" value="1"/>
</dbReference>
<accession>A0A8J7YP24</accession>
<dbReference type="InterPro" id="IPR036921">
    <property type="entry name" value="PurM-like_N_sf"/>
</dbReference>
<evidence type="ECO:0000313" key="4">
    <source>
        <dbReference type="EMBL" id="MBX8631446.1"/>
    </source>
</evidence>
<reference evidence="5" key="1">
    <citation type="submission" date="2021-05" db="EMBL/GenBank/DDBJ databases">
        <title>Genomic insights into ecological role and evolution of a novel Thermoplasmata order Candidatus Sysuiplasmatales.</title>
        <authorList>
            <person name="Yuan Y."/>
        </authorList>
    </citation>
    <scope>NUCLEOTIDE SEQUENCE</scope>
    <source>
        <strain evidence="5">TUT19-bin139</strain>
        <strain evidence="4">YP2-bin.285</strain>
    </source>
</reference>
<proteinExistence type="inferred from homology"/>
<dbReference type="AlphaFoldDB" id="A0A8J7YP24"/>
<organism evidence="5 6">
    <name type="scientific">Candidatus Sysuiplasma superficiale</name>
    <dbReference type="NCBI Taxonomy" id="2823368"/>
    <lineage>
        <taxon>Archaea</taxon>
        <taxon>Methanobacteriati</taxon>
        <taxon>Thermoplasmatota</taxon>
        <taxon>Thermoplasmata</taxon>
        <taxon>Candidatus Sysuiplasmatales</taxon>
        <taxon>Candidatus Sysuiplasmataceae</taxon>
        <taxon>Candidatus Sysuiplasma</taxon>
    </lineage>
</organism>
<evidence type="ECO:0000313" key="6">
    <source>
        <dbReference type="Proteomes" id="UP000750197"/>
    </source>
</evidence>
<dbReference type="Proteomes" id="UP000750197">
    <property type="component" value="Unassembled WGS sequence"/>
</dbReference>
<comment type="caution">
    <text evidence="5">The sequence shown here is derived from an EMBL/GenBank/DDBJ whole genome shotgun (WGS) entry which is preliminary data.</text>
</comment>
<evidence type="ECO:0000313" key="5">
    <source>
        <dbReference type="EMBL" id="MBX8644278.1"/>
    </source>
</evidence>
<dbReference type="InterPro" id="IPR010918">
    <property type="entry name" value="PurM-like_C_dom"/>
</dbReference>
<gene>
    <name evidence="4" type="ORF">J9259_02840</name>
    <name evidence="5" type="ORF">KIY12_06100</name>
</gene>
<dbReference type="PANTHER" id="PTHR30303:SF4">
    <property type="entry name" value="HYDROGENASE EXPRESSION_FORMATION PROTEIN HYPE"/>
    <property type="match status" value="1"/>
</dbReference>
<dbReference type="SUPFAM" id="SSF56042">
    <property type="entry name" value="PurM C-terminal domain-like"/>
    <property type="match status" value="1"/>
</dbReference>
<name>A0A8J7YP24_9ARCH</name>
<dbReference type="EMBL" id="JAGVSJ010000004">
    <property type="protein sequence ID" value="MBX8631446.1"/>
    <property type="molecule type" value="Genomic_DNA"/>
</dbReference>
<feature type="domain" description="PurM-like C-terminal" evidence="3">
    <location>
        <begin position="166"/>
        <end position="319"/>
    </location>
</feature>
<dbReference type="Gene3D" id="3.30.1330.10">
    <property type="entry name" value="PurM-like, N-terminal domain"/>
    <property type="match status" value="1"/>
</dbReference>
<dbReference type="InterPro" id="IPR011854">
    <property type="entry name" value="HypE"/>
</dbReference>